<accession>A0A6G0GIK8</accession>
<dbReference type="AlphaFoldDB" id="A0A6G0GIK8"/>
<keyword evidence="1" id="KW-0732">Signal</keyword>
<dbReference type="EMBL" id="WDBZ01000064">
    <property type="protein sequence ID" value="KAB6446328.1"/>
    <property type="molecule type" value="Genomic_DNA"/>
</dbReference>
<reference evidence="2 3" key="1">
    <citation type="journal article" date="2019" name="Nat. Med.">
        <title>A library of human gut bacterial isolates paired with longitudinal multiomics data enables mechanistic microbiome research.</title>
        <authorList>
            <person name="Poyet M."/>
            <person name="Groussin M."/>
            <person name="Gibbons S.M."/>
            <person name="Avila-Pacheco J."/>
            <person name="Jiang X."/>
            <person name="Kearney S.M."/>
            <person name="Perrotta A.R."/>
            <person name="Berdy B."/>
            <person name="Zhao S."/>
            <person name="Lieberman T.D."/>
            <person name="Swanson P.K."/>
            <person name="Smith M."/>
            <person name="Roesemann S."/>
            <person name="Alexander J.E."/>
            <person name="Rich S.A."/>
            <person name="Livny J."/>
            <person name="Vlamakis H."/>
            <person name="Clish C."/>
            <person name="Bullock K."/>
            <person name="Deik A."/>
            <person name="Scott J."/>
            <person name="Pierce K.A."/>
            <person name="Xavier R.J."/>
            <person name="Alm E.J."/>
        </authorList>
    </citation>
    <scope>NUCLEOTIDE SEQUENCE [LARGE SCALE GENOMIC DNA]</scope>
    <source>
        <strain evidence="2 3">BIOML-A141</strain>
    </source>
</reference>
<feature type="signal peptide" evidence="1">
    <location>
        <begin position="1"/>
        <end position="33"/>
    </location>
</feature>
<organism evidence="2 3">
    <name type="scientific">Phocaeicola vulgatus</name>
    <name type="common">Bacteroides vulgatus</name>
    <dbReference type="NCBI Taxonomy" id="821"/>
    <lineage>
        <taxon>Bacteria</taxon>
        <taxon>Pseudomonadati</taxon>
        <taxon>Bacteroidota</taxon>
        <taxon>Bacteroidia</taxon>
        <taxon>Bacteroidales</taxon>
        <taxon>Bacteroidaceae</taxon>
        <taxon>Phocaeicola</taxon>
    </lineage>
</organism>
<sequence>MKGDRMEKGLKGYRPLLLLLLCGGMTLKAAAQAAITDPLNTAQSTLTAGNTAATVKQVTESVNRLQTALDYVQKVSATVRRARMFTDLIDRQNRLNSNCLRTLEEAEKMDMKGLPGITSAVQDVVANNAAIISLTMDILGSDLKMNDSGRMEQLDGCLQEVRRQEASLGTIRQIMSHTRTIRRNLGLVTE</sequence>
<evidence type="ECO:0000256" key="1">
    <source>
        <dbReference type="SAM" id="SignalP"/>
    </source>
</evidence>
<gene>
    <name evidence="2" type="ORF">GAZ09_21200</name>
</gene>
<evidence type="ECO:0008006" key="4">
    <source>
        <dbReference type="Google" id="ProtNLM"/>
    </source>
</evidence>
<name>A0A6G0GIK8_PHOVU</name>
<comment type="caution">
    <text evidence="2">The sequence shown here is derived from an EMBL/GenBank/DDBJ whole genome shotgun (WGS) entry which is preliminary data.</text>
</comment>
<proteinExistence type="predicted"/>
<protein>
    <recommendedName>
        <fullName evidence="4">TraI-like conjugate transposon protein</fullName>
    </recommendedName>
</protein>
<feature type="chain" id="PRO_5026118387" description="TraI-like conjugate transposon protein" evidence="1">
    <location>
        <begin position="34"/>
        <end position="190"/>
    </location>
</feature>
<evidence type="ECO:0000313" key="2">
    <source>
        <dbReference type="EMBL" id="KAB6446328.1"/>
    </source>
</evidence>
<evidence type="ECO:0000313" key="3">
    <source>
        <dbReference type="Proteomes" id="UP000483142"/>
    </source>
</evidence>
<dbReference type="Proteomes" id="UP000483142">
    <property type="component" value="Unassembled WGS sequence"/>
</dbReference>